<evidence type="ECO:0000256" key="5">
    <source>
        <dbReference type="SAM" id="MobiDB-lite"/>
    </source>
</evidence>
<evidence type="ECO:0000259" key="6">
    <source>
        <dbReference type="PROSITE" id="PS50089"/>
    </source>
</evidence>
<keyword evidence="2 4" id="KW-0863">Zinc-finger</keyword>
<feature type="region of interest" description="Disordered" evidence="5">
    <location>
        <begin position="142"/>
        <end position="166"/>
    </location>
</feature>
<feature type="compositionally biased region" description="Low complexity" evidence="5">
    <location>
        <begin position="143"/>
        <end position="166"/>
    </location>
</feature>
<keyword evidence="3" id="KW-0862">Zinc</keyword>
<dbReference type="PANTHER" id="PTHR23327">
    <property type="entry name" value="RING FINGER PROTEIN 127"/>
    <property type="match status" value="1"/>
</dbReference>
<dbReference type="Gene3D" id="3.30.40.10">
    <property type="entry name" value="Zinc/RING finger domain, C3HC4 (zinc finger)"/>
    <property type="match status" value="1"/>
</dbReference>
<organism evidence="7 8">
    <name type="scientific">Astrephomene gubernaculifera</name>
    <dbReference type="NCBI Taxonomy" id="47775"/>
    <lineage>
        <taxon>Eukaryota</taxon>
        <taxon>Viridiplantae</taxon>
        <taxon>Chlorophyta</taxon>
        <taxon>core chlorophytes</taxon>
        <taxon>Chlorophyceae</taxon>
        <taxon>CS clade</taxon>
        <taxon>Chlamydomonadales</taxon>
        <taxon>Astrephomenaceae</taxon>
        <taxon>Astrephomene</taxon>
    </lineage>
</organism>
<keyword evidence="8" id="KW-1185">Reference proteome</keyword>
<dbReference type="InterPro" id="IPR001841">
    <property type="entry name" value="Znf_RING"/>
</dbReference>
<reference evidence="7 8" key="1">
    <citation type="journal article" date="2021" name="Sci. Rep.">
        <title>Genome sequencing of the multicellular alga Astrephomene provides insights into convergent evolution of germ-soma differentiation.</title>
        <authorList>
            <person name="Yamashita S."/>
            <person name="Yamamoto K."/>
            <person name="Matsuzaki R."/>
            <person name="Suzuki S."/>
            <person name="Yamaguchi H."/>
            <person name="Hirooka S."/>
            <person name="Minakuchi Y."/>
            <person name="Miyagishima S."/>
            <person name="Kawachi M."/>
            <person name="Toyoda A."/>
            <person name="Nozaki H."/>
        </authorList>
    </citation>
    <scope>NUCLEOTIDE SEQUENCE [LARGE SCALE GENOMIC DNA]</scope>
    <source>
        <strain evidence="7 8">NIES-4017</strain>
    </source>
</reference>
<dbReference type="PROSITE" id="PS50089">
    <property type="entry name" value="ZF_RING_2"/>
    <property type="match status" value="1"/>
</dbReference>
<dbReference type="Pfam" id="PF13445">
    <property type="entry name" value="zf-RING_UBOX"/>
    <property type="match status" value="1"/>
</dbReference>
<dbReference type="InterPro" id="IPR013083">
    <property type="entry name" value="Znf_RING/FYVE/PHD"/>
</dbReference>
<accession>A0AAD3HJW5</accession>
<dbReference type="InterPro" id="IPR027370">
    <property type="entry name" value="Znf-RING_euk"/>
</dbReference>
<dbReference type="InterPro" id="IPR017907">
    <property type="entry name" value="Znf_RING_CS"/>
</dbReference>
<dbReference type="SUPFAM" id="SSF57850">
    <property type="entry name" value="RING/U-box"/>
    <property type="match status" value="1"/>
</dbReference>
<dbReference type="GO" id="GO:0008270">
    <property type="term" value="F:zinc ion binding"/>
    <property type="evidence" value="ECO:0007669"/>
    <property type="project" value="UniProtKB-KW"/>
</dbReference>
<feature type="domain" description="RING-type" evidence="6">
    <location>
        <begin position="9"/>
        <end position="52"/>
    </location>
</feature>
<dbReference type="Proteomes" id="UP001054857">
    <property type="component" value="Unassembled WGS sequence"/>
</dbReference>
<evidence type="ECO:0000313" key="7">
    <source>
        <dbReference type="EMBL" id="GFR43055.1"/>
    </source>
</evidence>
<dbReference type="PROSITE" id="PS00518">
    <property type="entry name" value="ZF_RING_1"/>
    <property type="match status" value="1"/>
</dbReference>
<evidence type="ECO:0000256" key="1">
    <source>
        <dbReference type="ARBA" id="ARBA00022723"/>
    </source>
</evidence>
<comment type="caution">
    <text evidence="7">The sequence shown here is derived from an EMBL/GenBank/DDBJ whole genome shotgun (WGS) entry which is preliminary data.</text>
</comment>
<dbReference type="EMBL" id="BMAR01000004">
    <property type="protein sequence ID" value="GFR43055.1"/>
    <property type="molecule type" value="Genomic_DNA"/>
</dbReference>
<protein>
    <recommendedName>
        <fullName evidence="6">RING-type domain-containing protein</fullName>
    </recommendedName>
</protein>
<dbReference type="AlphaFoldDB" id="A0AAD3HJW5"/>
<dbReference type="SMART" id="SM00184">
    <property type="entry name" value="RING"/>
    <property type="match status" value="1"/>
</dbReference>
<sequence>MVDPSQFDCAICQNLLLDPVVGPCGHDFCQSCLGRWRTASTRSSVLTCPLCREPIPSALGICVRLRETIQLLFPDKVRERRAEEERKVALTSAANTVGQASASSTSQRASNSFRTPPSVTAGQGFSQLLHSLRGSGRHTFRHAAATATAASSTPAGAPGPATETVPTGAQPFSSTWVPPATLCFTLGWHDPAETRFGRRRSMGRRRRVRAA</sequence>
<feature type="region of interest" description="Disordered" evidence="5">
    <location>
        <begin position="89"/>
        <end position="120"/>
    </location>
</feature>
<evidence type="ECO:0000313" key="8">
    <source>
        <dbReference type="Proteomes" id="UP001054857"/>
    </source>
</evidence>
<evidence type="ECO:0000256" key="4">
    <source>
        <dbReference type="PROSITE-ProRule" id="PRU00175"/>
    </source>
</evidence>
<name>A0AAD3HJW5_9CHLO</name>
<evidence type="ECO:0000256" key="3">
    <source>
        <dbReference type="ARBA" id="ARBA00022833"/>
    </source>
</evidence>
<evidence type="ECO:0000256" key="2">
    <source>
        <dbReference type="ARBA" id="ARBA00022771"/>
    </source>
</evidence>
<feature type="compositionally biased region" description="Low complexity" evidence="5">
    <location>
        <begin position="100"/>
        <end position="112"/>
    </location>
</feature>
<proteinExistence type="predicted"/>
<keyword evidence="1" id="KW-0479">Metal-binding</keyword>
<gene>
    <name evidence="7" type="ORF">Agub_g4061</name>
</gene>